<feature type="compositionally biased region" description="Low complexity" evidence="1">
    <location>
        <begin position="337"/>
        <end position="357"/>
    </location>
</feature>
<feature type="compositionally biased region" description="Pro residues" evidence="1">
    <location>
        <begin position="302"/>
        <end position="312"/>
    </location>
</feature>
<feature type="compositionally biased region" description="Low complexity" evidence="1">
    <location>
        <begin position="933"/>
        <end position="960"/>
    </location>
</feature>
<feature type="region of interest" description="Disordered" evidence="1">
    <location>
        <begin position="669"/>
        <end position="699"/>
    </location>
</feature>
<feature type="compositionally biased region" description="Low complexity" evidence="1">
    <location>
        <begin position="319"/>
        <end position="330"/>
    </location>
</feature>
<protein>
    <submittedName>
        <fullName evidence="2">Uncharacterized protein</fullName>
    </submittedName>
</protein>
<evidence type="ECO:0000313" key="3">
    <source>
        <dbReference type="Proteomes" id="UP001222932"/>
    </source>
</evidence>
<proteinExistence type="predicted"/>
<feature type="region of interest" description="Disordered" evidence="1">
    <location>
        <begin position="294"/>
        <end position="386"/>
    </location>
</feature>
<organism evidence="2 3">
    <name type="scientific">Cutaneotrichosporon spelunceum</name>
    <dbReference type="NCBI Taxonomy" id="1672016"/>
    <lineage>
        <taxon>Eukaryota</taxon>
        <taxon>Fungi</taxon>
        <taxon>Dikarya</taxon>
        <taxon>Basidiomycota</taxon>
        <taxon>Agaricomycotina</taxon>
        <taxon>Tremellomycetes</taxon>
        <taxon>Trichosporonales</taxon>
        <taxon>Trichosporonaceae</taxon>
        <taxon>Cutaneotrichosporon</taxon>
    </lineage>
</organism>
<feature type="region of interest" description="Disordered" evidence="1">
    <location>
        <begin position="816"/>
        <end position="835"/>
    </location>
</feature>
<reference evidence="2" key="2">
    <citation type="submission" date="2023-06" db="EMBL/GenBank/DDBJ databases">
        <authorList>
            <person name="Kobayashi Y."/>
            <person name="Kayamori A."/>
            <person name="Aoki K."/>
            <person name="Shiwa Y."/>
            <person name="Fujita N."/>
            <person name="Sugita T."/>
            <person name="Iwasaki W."/>
            <person name="Tanaka N."/>
            <person name="Takashima M."/>
        </authorList>
    </citation>
    <scope>NUCLEOTIDE SEQUENCE</scope>
    <source>
        <strain evidence="2">HIS016</strain>
    </source>
</reference>
<keyword evidence="3" id="KW-1185">Reference proteome</keyword>
<feature type="region of interest" description="Disordered" evidence="1">
    <location>
        <begin position="923"/>
        <end position="967"/>
    </location>
</feature>
<evidence type="ECO:0000256" key="1">
    <source>
        <dbReference type="SAM" id="MobiDB-lite"/>
    </source>
</evidence>
<reference evidence="2" key="1">
    <citation type="journal article" date="2023" name="BMC Genomics">
        <title>Chromosome-level genome assemblies of Cutaneotrichosporon spp. (Trichosporonales, Basidiomycota) reveal imbalanced evolution between nucleotide sequences and chromosome synteny.</title>
        <authorList>
            <person name="Kobayashi Y."/>
            <person name="Kayamori A."/>
            <person name="Aoki K."/>
            <person name="Shiwa Y."/>
            <person name="Matsutani M."/>
            <person name="Fujita N."/>
            <person name="Sugita T."/>
            <person name="Iwasaki W."/>
            <person name="Tanaka N."/>
            <person name="Takashima M."/>
        </authorList>
    </citation>
    <scope>NUCLEOTIDE SEQUENCE</scope>
    <source>
        <strain evidence="2">HIS016</strain>
    </source>
</reference>
<gene>
    <name evidence="2" type="ORF">CspeluHIS016_0306860</name>
</gene>
<feature type="compositionally biased region" description="Polar residues" evidence="1">
    <location>
        <begin position="376"/>
        <end position="386"/>
    </location>
</feature>
<feature type="compositionally biased region" description="Basic residues" evidence="1">
    <location>
        <begin position="923"/>
        <end position="932"/>
    </location>
</feature>
<accession>A0AAD3TTX3</accession>
<dbReference type="EMBL" id="BTCM01000003">
    <property type="protein sequence ID" value="GMK56846.1"/>
    <property type="molecule type" value="Genomic_DNA"/>
</dbReference>
<feature type="compositionally biased region" description="Basic and acidic residues" evidence="1">
    <location>
        <begin position="685"/>
        <end position="698"/>
    </location>
</feature>
<dbReference type="AlphaFoldDB" id="A0AAD3TTX3"/>
<sequence length="1004" mass="109649">MSTAIMPPLGPREAALAEVLAQGNIADSLAALDEYAWRSLLAGLRVREYCAAASYAVRCAPPTGIRLAVVHSPTHFLFPFALPAGAPSAPASTNFIPPHAFPHLTRRQLVESFVRLARDNLLPQVTEARAHELRLEYVGRRWRAESGAVESIARKLAEVELEVIQAEPFASGTVVKALNDLRFQLGLASAAHFPARFGGRGTSRSAGDAIQLLCAWAVRRLSSGMEPQMVADQLSEMRELLPEPAADVLPDVLAFFCLDGRPARIPVTNVEDCRPRPRTLSRISLRANKRRTLPIPQWLSPRPSPNLKLPPPEFDRRPSLPSLLLPATPTRSHDSDGSPGRGTPTSGSSSPCSTPGTIDAPTFSNSSLPSFGFPPRQSSPLYQSTPEPNSFGLHHWPLERTALVDYLLNLRYRLGADADSWYLGVGRDKAADFLIGAEAAGETDTMDIVAHLRHAFGLPVIVIPIARTPSPSDDKAVHQRDVSFDLGQYLDDITLVDKDPVSSPSVSLLSEPSSAAVSRFVYPDNSRESISTISSVLTISSTVTMTSMSDSISVNSFSIREARRELPMSARATTFQVPDRRRVGPLDEPRLPSLLPSLAYPRYAKSMPDVNDTYTRLPDRTPRPRSTKDFRLLPAFDLETEAAGSEHRVPIEAGYLALERKSTLVKGYTFPPRKSPHTSPLKSDLSPRRPLIDEGDRSRRQKFRQCVIVDGARVSPYSSPKAVPEDLTALGAIIALFLPGADSSTESVEHTLLKAIKNEEKRLGALGEVFDAEARARLAWLLEQVGQELARPDLICAVDRVLYTISSPTRPLWRTPSTYKVSTPRSRMSQQLRSSAGTKPLTIVVPPRELAGIQLEVDSPPVATVPMRNFGLGVPTSPSIAESVEDSFECDATPTMPVYPLSTPPLRIRLSYPKRHLPLNLHRRSALRHRTTPTHSSATPSPTDTPTTSQHTTPTASPSPLATPPIYQTPRAYSIASMTPLVSTDMSLKKRSISPPSPHLVHAL</sequence>
<evidence type="ECO:0000313" key="2">
    <source>
        <dbReference type="EMBL" id="GMK56846.1"/>
    </source>
</evidence>
<comment type="caution">
    <text evidence="2">The sequence shown here is derived from an EMBL/GenBank/DDBJ whole genome shotgun (WGS) entry which is preliminary data.</text>
</comment>
<name>A0AAD3TTX3_9TREE</name>
<dbReference type="Proteomes" id="UP001222932">
    <property type="component" value="Unassembled WGS sequence"/>
</dbReference>